<dbReference type="InterPro" id="IPR050984">
    <property type="entry name" value="Gfo/Idh/MocA_domain"/>
</dbReference>
<proteinExistence type="inferred from homology"/>
<feature type="non-terminal residue" evidence="8">
    <location>
        <position position="355"/>
    </location>
</feature>
<keyword evidence="2" id="KW-0560">Oxidoreductase</keyword>
<evidence type="ECO:0000256" key="1">
    <source>
        <dbReference type="ARBA" id="ARBA00010928"/>
    </source>
</evidence>
<dbReference type="STRING" id="100787.A0A0G4L4C1"/>
<name>A0A0G4L4C1_VERLO</name>
<evidence type="ECO:0000313" key="9">
    <source>
        <dbReference type="Proteomes" id="UP000044602"/>
    </source>
</evidence>
<dbReference type="PANTHER" id="PTHR22604">
    <property type="entry name" value="OXIDOREDUCTASES"/>
    <property type="match status" value="1"/>
</dbReference>
<organism evidence="8 9">
    <name type="scientific">Verticillium longisporum</name>
    <name type="common">Verticillium dahliae var. longisporum</name>
    <dbReference type="NCBI Taxonomy" id="100787"/>
    <lineage>
        <taxon>Eukaryota</taxon>
        <taxon>Fungi</taxon>
        <taxon>Dikarya</taxon>
        <taxon>Ascomycota</taxon>
        <taxon>Pezizomycotina</taxon>
        <taxon>Sordariomycetes</taxon>
        <taxon>Hypocreomycetidae</taxon>
        <taxon>Glomerellales</taxon>
        <taxon>Plectosphaerellaceae</taxon>
        <taxon>Verticillium</taxon>
    </lineage>
</organism>
<feature type="compositionally biased region" description="Basic and acidic residues" evidence="6">
    <location>
        <begin position="16"/>
        <end position="29"/>
    </location>
</feature>
<dbReference type="Pfam" id="PF01408">
    <property type="entry name" value="GFO_IDH_MocA"/>
    <property type="match status" value="1"/>
</dbReference>
<feature type="non-terminal residue" evidence="8">
    <location>
        <position position="1"/>
    </location>
</feature>
<dbReference type="AlphaFoldDB" id="A0A0G4L4C1"/>
<feature type="compositionally biased region" description="Basic residues" evidence="6">
    <location>
        <begin position="1"/>
        <end position="10"/>
    </location>
</feature>
<dbReference type="InterPro" id="IPR000683">
    <property type="entry name" value="Gfo/Idh/MocA-like_OxRdtase_N"/>
</dbReference>
<comment type="similarity">
    <text evidence="1">Belongs to the Gfo/Idh/MocA family.</text>
</comment>
<evidence type="ECO:0000256" key="6">
    <source>
        <dbReference type="SAM" id="MobiDB-lite"/>
    </source>
</evidence>
<accession>A0A0G4L4C1</accession>
<evidence type="ECO:0000256" key="3">
    <source>
        <dbReference type="ARBA" id="ARBA00038984"/>
    </source>
</evidence>
<dbReference type="SUPFAM" id="SSF51735">
    <property type="entry name" value="NAD(P)-binding Rossmann-fold domains"/>
    <property type="match status" value="1"/>
</dbReference>
<dbReference type="Gene3D" id="3.40.50.720">
    <property type="entry name" value="NAD(P)-binding Rossmann-like Domain"/>
    <property type="match status" value="1"/>
</dbReference>
<dbReference type="GO" id="GO:0047837">
    <property type="term" value="F:D-xylose 1-dehydrogenase (NADP+) activity"/>
    <property type="evidence" value="ECO:0007669"/>
    <property type="project" value="UniProtKB-EC"/>
</dbReference>
<keyword evidence="9" id="KW-1185">Reference proteome</keyword>
<dbReference type="EMBL" id="CVQH01007869">
    <property type="protein sequence ID" value="CRK16852.1"/>
    <property type="molecule type" value="Genomic_DNA"/>
</dbReference>
<dbReference type="GO" id="GO:0000166">
    <property type="term" value="F:nucleotide binding"/>
    <property type="evidence" value="ECO:0007669"/>
    <property type="project" value="InterPro"/>
</dbReference>
<feature type="domain" description="Gfo/Idh/MocA-like oxidoreductase N-terminal" evidence="7">
    <location>
        <begin position="243"/>
        <end position="338"/>
    </location>
</feature>
<evidence type="ECO:0000259" key="7">
    <source>
        <dbReference type="Pfam" id="PF01408"/>
    </source>
</evidence>
<sequence>SSTSRNRPRRSGSGAKSRDRDAHRNDSLRQRPPLTSWPPSNLGSREQLKLGHAMELISRGVPAHKGHKRLIPHASDHYYALYTTSAGNHGQGSGSGRSDPAAYPWDTLEQPSYAFYFGRLPGTITLNQWASSSSNLPPTIALRDSGIQPRNVDLPTIFARLKELESSRSIDDNEERMYRSLYRRFLRDPDRNTPNPHRTLDRQITDLIMVLSRPLHWTDFSDPRHQDLLTNPATRDVSDVAHRIVAVSSSRDAQKARDFLTKIDGPQEAKTYGSYAELVADPDVDIIYVATPHSHHFQNAMLALRAGKHVLCEKALTVTAEQARRLVATAREKNLFFMEAVWTRYQPLSLKVREL</sequence>
<dbReference type="EC" id="1.1.1.179" evidence="3"/>
<evidence type="ECO:0000256" key="2">
    <source>
        <dbReference type="ARBA" id="ARBA00023002"/>
    </source>
</evidence>
<reference evidence="8 9" key="1">
    <citation type="submission" date="2015-05" db="EMBL/GenBank/DDBJ databases">
        <authorList>
            <person name="Wang D.B."/>
            <person name="Wang M."/>
        </authorList>
    </citation>
    <scope>NUCLEOTIDE SEQUENCE [LARGE SCALE GENOMIC DNA]</scope>
    <source>
        <strain evidence="8">VL1</strain>
    </source>
</reference>
<evidence type="ECO:0000313" key="8">
    <source>
        <dbReference type="EMBL" id="CRK16852.1"/>
    </source>
</evidence>
<feature type="region of interest" description="Disordered" evidence="6">
    <location>
        <begin position="1"/>
        <end position="44"/>
    </location>
</feature>
<evidence type="ECO:0000256" key="4">
    <source>
        <dbReference type="ARBA" id="ARBA00042988"/>
    </source>
</evidence>
<dbReference type="Proteomes" id="UP000044602">
    <property type="component" value="Unassembled WGS sequence"/>
</dbReference>
<dbReference type="InterPro" id="IPR036291">
    <property type="entry name" value="NAD(P)-bd_dom_sf"/>
</dbReference>
<comment type="catalytic activity">
    <reaction evidence="5">
        <text>D-xylose + NADP(+) = D-xylono-1,5-lactone + NADPH + H(+)</text>
        <dbReference type="Rhea" id="RHEA:22000"/>
        <dbReference type="ChEBI" id="CHEBI:15378"/>
        <dbReference type="ChEBI" id="CHEBI:15867"/>
        <dbReference type="ChEBI" id="CHEBI:53455"/>
        <dbReference type="ChEBI" id="CHEBI:57783"/>
        <dbReference type="ChEBI" id="CHEBI:58349"/>
        <dbReference type="EC" id="1.1.1.179"/>
    </reaction>
</comment>
<dbReference type="PANTHER" id="PTHR22604:SF115">
    <property type="entry name" value="DIHYDRODIOL DEHYDROGENASE, PUTATIVE (AFU_ORTHOLOGUE AFUA_1G07520)-RELATED"/>
    <property type="match status" value="1"/>
</dbReference>
<gene>
    <name evidence="8" type="ORF">BN1708_017518</name>
</gene>
<protein>
    <recommendedName>
        <fullName evidence="3">D-xylose 1-dehydrogenase (NADP(+), D-xylono-1,5-lactone-forming)</fullName>
        <ecNumber evidence="3">1.1.1.179</ecNumber>
    </recommendedName>
    <alternativeName>
        <fullName evidence="4">D-xylose-NADP dehydrogenase</fullName>
    </alternativeName>
</protein>
<evidence type="ECO:0000256" key="5">
    <source>
        <dbReference type="ARBA" id="ARBA00049233"/>
    </source>
</evidence>